<dbReference type="FunFam" id="3.30.1610.10:FF:000002">
    <property type="entry name" value="nuclear pore complex protein NUP98A"/>
    <property type="match status" value="1"/>
</dbReference>
<dbReference type="GO" id="GO:0051028">
    <property type="term" value="P:mRNA transport"/>
    <property type="evidence" value="ECO:0007669"/>
    <property type="project" value="UniProtKB-KW"/>
</dbReference>
<dbReference type="CTD" id="6754099"/>
<keyword evidence="7" id="KW-0509">mRNA transport</keyword>
<dbReference type="PROSITE" id="PS51434">
    <property type="entry name" value="NUP_C"/>
    <property type="match status" value="1"/>
</dbReference>
<dbReference type="Proteomes" id="UP000009022">
    <property type="component" value="Unassembled WGS sequence"/>
</dbReference>
<keyword evidence="5" id="KW-0813">Transport</keyword>
<dbReference type="GO" id="GO:0006606">
    <property type="term" value="P:protein import into nucleus"/>
    <property type="evidence" value="ECO:0000318"/>
    <property type="project" value="GO_Central"/>
</dbReference>
<dbReference type="PhylomeDB" id="B3RY89"/>
<evidence type="ECO:0000256" key="5">
    <source>
        <dbReference type="ARBA" id="ARBA00022448"/>
    </source>
</evidence>
<dbReference type="GO" id="GO:0044614">
    <property type="term" value="C:nuclear pore cytoplasmic filaments"/>
    <property type="evidence" value="ECO:0000318"/>
    <property type="project" value="GO_Central"/>
</dbReference>
<feature type="region of interest" description="Disordered" evidence="12">
    <location>
        <begin position="938"/>
        <end position="986"/>
    </location>
</feature>
<comment type="similarity">
    <text evidence="3">Belongs to the nucleoporin GLFG family.</text>
</comment>
<dbReference type="Pfam" id="PF21240">
    <property type="entry name" value="Nup98_GLEBS"/>
    <property type="match status" value="1"/>
</dbReference>
<evidence type="ECO:0000256" key="4">
    <source>
        <dbReference type="ARBA" id="ARBA00013472"/>
    </source>
</evidence>
<dbReference type="PANTHER" id="PTHR23198">
    <property type="entry name" value="NUCLEOPORIN"/>
    <property type="match status" value="1"/>
</dbReference>
<feature type="compositionally biased region" description="Polar residues" evidence="12">
    <location>
        <begin position="964"/>
        <end position="979"/>
    </location>
</feature>
<dbReference type="RefSeq" id="XP_002112447.1">
    <property type="nucleotide sequence ID" value="XM_002112411.1"/>
</dbReference>
<keyword evidence="10" id="KW-0906">Nuclear pore complex</keyword>
<dbReference type="HOGENOM" id="CLU_002330_1_0_1"/>
<comment type="subcellular location">
    <subcellularLocation>
        <location evidence="2">Nucleus membrane</location>
        <topology evidence="2">Peripheral membrane protein</topology>
        <orientation evidence="2">Nucleoplasmic side</orientation>
    </subcellularLocation>
    <subcellularLocation>
        <location evidence="1">Nucleus</location>
        <location evidence="1">Nuclear pore complex</location>
    </subcellularLocation>
</comment>
<dbReference type="Gene3D" id="3.30.1610.10">
    <property type="entry name" value="Peptidase S59, nucleoporin"/>
    <property type="match status" value="1"/>
</dbReference>
<dbReference type="FunFam" id="1.10.10.2360:FF:000001">
    <property type="entry name" value="Nuclear pore complex protein Nup98-Nup96"/>
    <property type="match status" value="1"/>
</dbReference>
<dbReference type="GO" id="GO:0003723">
    <property type="term" value="F:RNA binding"/>
    <property type="evidence" value="ECO:0000318"/>
    <property type="project" value="GO_Central"/>
</dbReference>
<feature type="compositionally biased region" description="Low complexity" evidence="12">
    <location>
        <begin position="357"/>
        <end position="383"/>
    </location>
</feature>
<evidence type="ECO:0000256" key="11">
    <source>
        <dbReference type="ARBA" id="ARBA00023242"/>
    </source>
</evidence>
<feature type="compositionally biased region" description="Low complexity" evidence="12">
    <location>
        <begin position="280"/>
        <end position="304"/>
    </location>
</feature>
<dbReference type="GO" id="GO:0034398">
    <property type="term" value="P:telomere tethering at nuclear periphery"/>
    <property type="evidence" value="ECO:0000318"/>
    <property type="project" value="GO_Central"/>
</dbReference>
<dbReference type="Gene3D" id="1.25.40.690">
    <property type="match status" value="1"/>
</dbReference>
<feature type="region of interest" description="Disordered" evidence="12">
    <location>
        <begin position="280"/>
        <end position="383"/>
    </location>
</feature>
<feature type="compositionally biased region" description="Acidic residues" evidence="12">
    <location>
        <begin position="943"/>
        <end position="963"/>
    </location>
</feature>
<evidence type="ECO:0000256" key="1">
    <source>
        <dbReference type="ARBA" id="ARBA00004567"/>
    </source>
</evidence>
<feature type="domain" description="Peptidase S59" evidence="13">
    <location>
        <begin position="749"/>
        <end position="898"/>
    </location>
</feature>
<dbReference type="InterPro" id="IPR007230">
    <property type="entry name" value="Nup98_auto-Pept-S59_dom"/>
</dbReference>
<dbReference type="GeneID" id="6754099"/>
<name>B3RY89_TRIAD</name>
<dbReference type="OrthoDB" id="3797628at2759"/>
<evidence type="ECO:0000256" key="7">
    <source>
        <dbReference type="ARBA" id="ARBA00022816"/>
    </source>
</evidence>
<dbReference type="Gene3D" id="1.10.10.2360">
    <property type="match status" value="1"/>
</dbReference>
<protein>
    <recommendedName>
        <fullName evidence="4">Nuclear pore complex protein Nup98-Nup96</fullName>
    </recommendedName>
</protein>
<evidence type="ECO:0000256" key="3">
    <source>
        <dbReference type="ARBA" id="ARBA00008926"/>
    </source>
</evidence>
<sequence>MFGSTNASTPFGGNQSGFTATSGGLFGQSSTNTFGSGSTGFGTSTTSGFGNTGGGFGTQSKSLFGNTATTSASGGLFGTSGNQVNPSTSFGGSGFGGFGNMTNTSNSGSNFFSNTNTNTSQSSNLFGNNTNNTFGGFGNMSQAQTGSTIKYNPPSATDTVTRNGRTENVSARIQCISAMNEYIKKSPEELRYEDYMQNRKGPSSGSFTGGGIKNFGNTSTSTSGFGGSSGFGQGTTSVFGQTPTSSVNTGSLFGQSQQTGFGQNAKNNFFNNTSTSTSNAFGGVSQSQGFGQNSSLSFGQSNQQKPLFGNLSSSNPASFGANTSTFGQSQSFGQSFGQPNTSTNLFGNNNKPTFGQTSTAPTSFSSGFGFPSNNTTNTTSSAPSTGLFGTNTFGTSSTNTGFNASNSLFGNKGGFGTGFGNTSNSAFSSTANKGSLPNSSQSFNLKPGSNTSFGTGGTNFNLGFGSAQPQLQLIAGNSMIGLNNPHSAGINNNAMMLQGQIKAMINSPYGDTPLFRNAVRDSRHDYTNSIVSTESVLNNSSYAYSKYRVSSRLGGKIRLSRPKKFDQLSDDLNDELPSEVTLKAKKNWKKLTLVDTPDKKDNKNNSETKSTTAVNYLEWEKGYSYARFGSDSHDNRSETSIPSQPPESSPKILVNNCNTGDDVNDVFPSEADNTSASLVLPQSKLDENSIITKPMPVRPKDPQVFASTPAVEQFLNKGPDQDLSNFTPEGNDATPKTHISEATLVHLSKEGYYTVPHIDEINEIARTKERVILPTFTVGREGFGSVYYDTPTDVTGLDLDDIGISRIDLVEFRFQEVSIYPDESLKPPNGTRLNKPAIVTLLAVWPGDKKNRDPIIDPKRLQLMGYAKRLRRITSRMGATFIDYKPDNGAWQFRVEHFSKYGLKTDEDEDSSPSQNSNTQKTQHLKTQKLLEAEHRKLWSTADTDEDSPMEINDDEAMSDSEELNSNNDLDSIDSQSTRNQDEDAVYSNLTLDTRRIQVMKASFFRENVEENKDDYKGQPVSGKRIKSSATDNVDLLRIKRFHKAVSSKSTTMPISGSNELVLTPRKSMIRVGNNATNLLGVSSVEKSATLDEGNNRTNIASTVLSRSRIEAAQEFDQDNAEKRLLLLPVNQPKLISHNESVAHGKGHCVIDAALFHGRSFRVGWGPNWMFASINYCSQSGKDSSEVRESQRMSVGAKVPNFSENSSFSVNIKKFEDEKPKVAVDRLDIEFNHSICNLEHGCLPLFSPSRGKDVAHEYARQSATVVAQGAEDKQLQHASQVWDLVVALWGFPSKATPDGNESSSDESDTEMEAKNLNSYEEQNERRHALSNWFRRSVINSNSTKATANSPNTSMIFDHLTTKSINEACNICHEIGDYRLALLISQLSGSRNVTALVSRQLDDWYKNKADQFIDHNRLKIYALLAGKKLWETSNKIRICPCEDLNWKKAMALHMWYILPTTKSIRDVISNYKAAYQGGNGYEKYANPPLPFYMQEKLKTDDNHKSIEDLCYHLLCLYCDRSHKLQQMLASNTFTPFQLDCSLSWHLYQCLVSLEYHHLSAKFVANLHTNYAAQLESCGNWHWAVFVMLFLKDDQRRERAVRDLLNRHCKLTTVDVAKEKFIEDKLLIPPAWIHEAKALRAKYNGLLKEEAFHLLKAKQWQAAHNVIINDLAADCILEGDTKYLRKILEEIQAEGADGYIENWINGGQLYLDYILLKETVNTLNLQKNVQQLLRDCSEIQLKLNSLKPENNKRKACKFFMSSHVLNIINKYSIRQLRINELKAEVTAPPLVKEGNFCCDSDIAYFRNIMKSVVSN</sequence>
<dbReference type="InterPro" id="IPR021967">
    <property type="entry name" value="Nup98_C"/>
</dbReference>
<keyword evidence="15" id="KW-1185">Reference proteome</keyword>
<evidence type="ECO:0000256" key="6">
    <source>
        <dbReference type="ARBA" id="ARBA00022813"/>
    </source>
</evidence>
<evidence type="ECO:0000256" key="8">
    <source>
        <dbReference type="ARBA" id="ARBA00022927"/>
    </source>
</evidence>
<gene>
    <name evidence="14" type="ORF">TRIADDRAFT_56476</name>
</gene>
<feature type="compositionally biased region" description="Polar residues" evidence="12">
    <location>
        <begin position="339"/>
        <end position="356"/>
    </location>
</feature>
<evidence type="ECO:0000256" key="12">
    <source>
        <dbReference type="SAM" id="MobiDB-lite"/>
    </source>
</evidence>
<accession>B3RY89</accession>
<feature type="region of interest" description="Disordered" evidence="12">
    <location>
        <begin position="629"/>
        <end position="651"/>
    </location>
</feature>
<dbReference type="InterPro" id="IPR036903">
    <property type="entry name" value="Nup98_auto-Pept-S59_dom_sf"/>
</dbReference>
<keyword evidence="6" id="KW-0068">Autocatalytic cleavage</keyword>
<evidence type="ECO:0000259" key="13">
    <source>
        <dbReference type="PROSITE" id="PS51434"/>
    </source>
</evidence>
<dbReference type="GO" id="GO:0000973">
    <property type="term" value="P:post-transcriptional tethering of RNA polymerase II gene DNA at nuclear periphery"/>
    <property type="evidence" value="ECO:0000318"/>
    <property type="project" value="GO_Central"/>
</dbReference>
<proteinExistence type="inferred from homology"/>
<organism evidence="14 15">
    <name type="scientific">Trichoplax adhaerens</name>
    <name type="common">Trichoplax reptans</name>
    <dbReference type="NCBI Taxonomy" id="10228"/>
    <lineage>
        <taxon>Eukaryota</taxon>
        <taxon>Metazoa</taxon>
        <taxon>Placozoa</taxon>
        <taxon>Uniplacotomia</taxon>
        <taxon>Trichoplacea</taxon>
        <taxon>Trichoplacidae</taxon>
        <taxon>Trichoplax</taxon>
    </lineage>
</organism>
<dbReference type="Pfam" id="PF04096">
    <property type="entry name" value="Nucleoporin2"/>
    <property type="match status" value="1"/>
</dbReference>
<dbReference type="GO" id="GO:0031965">
    <property type="term" value="C:nuclear membrane"/>
    <property type="evidence" value="ECO:0007669"/>
    <property type="project" value="UniProtKB-SubCell"/>
</dbReference>
<dbReference type="FunCoup" id="B3RY89">
    <property type="interactions" value="2733"/>
</dbReference>
<dbReference type="SUPFAM" id="SSF82215">
    <property type="entry name" value="C-terminal autoproteolytic domain of nucleoporin nup98"/>
    <property type="match status" value="1"/>
</dbReference>
<dbReference type="InterPro" id="IPR037665">
    <property type="entry name" value="Nucleoporin_S59-like"/>
</dbReference>
<feature type="compositionally biased region" description="Low complexity" evidence="12">
    <location>
        <begin position="326"/>
        <end position="338"/>
    </location>
</feature>
<feature type="region of interest" description="Disordered" evidence="12">
    <location>
        <begin position="904"/>
        <end position="925"/>
    </location>
</feature>
<dbReference type="GO" id="GO:0006405">
    <property type="term" value="P:RNA export from nucleus"/>
    <property type="evidence" value="ECO:0000318"/>
    <property type="project" value="GO_Central"/>
</dbReference>
<evidence type="ECO:0000256" key="2">
    <source>
        <dbReference type="ARBA" id="ARBA00004620"/>
    </source>
</evidence>
<feature type="compositionally biased region" description="Polar residues" evidence="12">
    <location>
        <begin position="912"/>
        <end position="922"/>
    </location>
</feature>
<evidence type="ECO:0000256" key="10">
    <source>
        <dbReference type="ARBA" id="ARBA00023132"/>
    </source>
</evidence>
<dbReference type="Pfam" id="PF12110">
    <property type="entry name" value="Nup96"/>
    <property type="match status" value="1"/>
</dbReference>
<feature type="compositionally biased region" description="Polar residues" evidence="12">
    <location>
        <begin position="310"/>
        <end position="325"/>
    </location>
</feature>
<keyword evidence="9" id="KW-0811">Translocation</keyword>
<keyword evidence="11" id="KW-0539">Nucleus</keyword>
<dbReference type="GO" id="GO:0008139">
    <property type="term" value="F:nuclear localization sequence binding"/>
    <property type="evidence" value="ECO:0000318"/>
    <property type="project" value="GO_Central"/>
</dbReference>
<keyword evidence="8" id="KW-0653">Protein transport</keyword>
<feature type="region of interest" description="Disordered" evidence="12">
    <location>
        <begin position="1295"/>
        <end position="1321"/>
    </location>
</feature>
<evidence type="ECO:0000313" key="15">
    <source>
        <dbReference type="Proteomes" id="UP000009022"/>
    </source>
</evidence>
<evidence type="ECO:0000256" key="9">
    <source>
        <dbReference type="ARBA" id="ARBA00023010"/>
    </source>
</evidence>
<evidence type="ECO:0000313" key="14">
    <source>
        <dbReference type="EMBL" id="EDV24557.1"/>
    </source>
</evidence>
<dbReference type="InParanoid" id="B3RY89"/>
<dbReference type="PANTHER" id="PTHR23198:SF6">
    <property type="entry name" value="NUCLEAR PORE COMPLEX PROTEIN NUP98-NUP96"/>
    <property type="match status" value="1"/>
</dbReference>
<dbReference type="OMA" id="PMGKGLN"/>
<dbReference type="EMBL" id="DS985245">
    <property type="protein sequence ID" value="EDV24557.1"/>
    <property type="molecule type" value="Genomic_DNA"/>
</dbReference>
<dbReference type="STRING" id="10228.B3RY89"/>
<dbReference type="GO" id="GO:0017056">
    <property type="term" value="F:structural constituent of nuclear pore"/>
    <property type="evidence" value="ECO:0000318"/>
    <property type="project" value="GO_Central"/>
</dbReference>
<dbReference type="KEGG" id="tad:TRIADDRAFT_56476"/>
<dbReference type="eggNOG" id="KOG0845">
    <property type="taxonomic scope" value="Eukaryota"/>
</dbReference>
<dbReference type="GO" id="GO:0003006">
    <property type="term" value="P:developmental process involved in reproduction"/>
    <property type="evidence" value="ECO:0007669"/>
    <property type="project" value="UniProtKB-ARBA"/>
</dbReference>
<reference evidence="14 15" key="1">
    <citation type="journal article" date="2008" name="Nature">
        <title>The Trichoplax genome and the nature of placozoans.</title>
        <authorList>
            <person name="Srivastava M."/>
            <person name="Begovic E."/>
            <person name="Chapman J."/>
            <person name="Putnam N.H."/>
            <person name="Hellsten U."/>
            <person name="Kawashima T."/>
            <person name="Kuo A."/>
            <person name="Mitros T."/>
            <person name="Salamov A."/>
            <person name="Carpenter M.L."/>
            <person name="Signorovitch A.Y."/>
            <person name="Moreno M.A."/>
            <person name="Kamm K."/>
            <person name="Grimwood J."/>
            <person name="Schmutz J."/>
            <person name="Shapiro H."/>
            <person name="Grigoriev I.V."/>
            <person name="Buss L.W."/>
            <person name="Schierwater B."/>
            <person name="Dellaporta S.L."/>
            <person name="Rokhsar D.S."/>
        </authorList>
    </citation>
    <scope>NUCLEOTIDE SEQUENCE [LARGE SCALE GENOMIC DNA]</scope>
    <source>
        <strain evidence="14 15">Grell-BS-1999</strain>
    </source>
</reference>